<gene>
    <name evidence="7" type="ORF">OVA965_LOCUS29722</name>
    <name evidence="8" type="ORF">TMI583_LOCUS30508</name>
</gene>
<evidence type="ECO:0000256" key="1">
    <source>
        <dbReference type="ARBA" id="ARBA00004141"/>
    </source>
</evidence>
<dbReference type="AlphaFoldDB" id="A0A8S2F552"/>
<feature type="transmembrane region" description="Helical" evidence="6">
    <location>
        <begin position="78"/>
        <end position="96"/>
    </location>
</feature>
<dbReference type="GO" id="GO:0016020">
    <property type="term" value="C:membrane"/>
    <property type="evidence" value="ECO:0007669"/>
    <property type="project" value="UniProtKB-SubCell"/>
</dbReference>
<evidence type="ECO:0000256" key="5">
    <source>
        <dbReference type="ARBA" id="ARBA00023136"/>
    </source>
</evidence>
<dbReference type="PANTHER" id="PTHR21716:SF4">
    <property type="entry name" value="TRANSMEMBRANE PROTEIN 245"/>
    <property type="match status" value="1"/>
</dbReference>
<keyword evidence="5 6" id="KW-0472">Membrane</keyword>
<comment type="caution">
    <text evidence="7">The sequence shown here is derived from an EMBL/GenBank/DDBJ whole genome shotgun (WGS) entry which is preliminary data.</text>
</comment>
<evidence type="ECO:0000313" key="8">
    <source>
        <dbReference type="EMBL" id="CAF4138789.1"/>
    </source>
</evidence>
<evidence type="ECO:0000256" key="4">
    <source>
        <dbReference type="ARBA" id="ARBA00022989"/>
    </source>
</evidence>
<proteinExistence type="inferred from homology"/>
<dbReference type="InterPro" id="IPR002549">
    <property type="entry name" value="AI-2E-like"/>
</dbReference>
<evidence type="ECO:0000256" key="2">
    <source>
        <dbReference type="ARBA" id="ARBA00009773"/>
    </source>
</evidence>
<feature type="transmembrane region" description="Helical" evidence="6">
    <location>
        <begin position="49"/>
        <end position="72"/>
    </location>
</feature>
<evidence type="ECO:0008006" key="10">
    <source>
        <dbReference type="Google" id="ProtNLM"/>
    </source>
</evidence>
<evidence type="ECO:0000313" key="9">
    <source>
        <dbReference type="Proteomes" id="UP000677228"/>
    </source>
</evidence>
<evidence type="ECO:0000313" key="7">
    <source>
        <dbReference type="EMBL" id="CAF1327325.1"/>
    </source>
</evidence>
<keyword evidence="3 6" id="KW-0812">Transmembrane</keyword>
<dbReference type="Proteomes" id="UP000682733">
    <property type="component" value="Unassembled WGS sequence"/>
</dbReference>
<feature type="transmembrane region" description="Helical" evidence="6">
    <location>
        <begin position="15"/>
        <end position="37"/>
    </location>
</feature>
<protein>
    <recommendedName>
        <fullName evidence="10">AI-2E family transporter</fullName>
    </recommendedName>
</protein>
<dbReference type="Pfam" id="PF01594">
    <property type="entry name" value="AI-2E_transport"/>
    <property type="match status" value="1"/>
</dbReference>
<dbReference type="EMBL" id="CAJNOK010021119">
    <property type="protein sequence ID" value="CAF1327325.1"/>
    <property type="molecule type" value="Genomic_DNA"/>
</dbReference>
<dbReference type="PANTHER" id="PTHR21716">
    <property type="entry name" value="TRANSMEMBRANE PROTEIN"/>
    <property type="match status" value="1"/>
</dbReference>
<evidence type="ECO:0000256" key="3">
    <source>
        <dbReference type="ARBA" id="ARBA00022692"/>
    </source>
</evidence>
<keyword evidence="4 6" id="KW-1133">Transmembrane helix</keyword>
<name>A0A8S2F552_9BILA</name>
<sequence>MDRFGKAFHETGRGLLIGIGLTFQGIVAAIAYLCLAIPRALPLGLLTGLASVIPIIGTGIVWVPIAIALFLQSQYVKAGIMLIVGVVAIASIDNLLRSLFSKLGALHMSTLLLLLSIFGGIQLLGPWGALLGPVAVRLATEALLLVAEDEEEEEHQPNMR</sequence>
<evidence type="ECO:0000256" key="6">
    <source>
        <dbReference type="SAM" id="Phobius"/>
    </source>
</evidence>
<feature type="transmembrane region" description="Helical" evidence="6">
    <location>
        <begin position="103"/>
        <end position="124"/>
    </location>
</feature>
<organism evidence="7 9">
    <name type="scientific">Didymodactylos carnosus</name>
    <dbReference type="NCBI Taxonomy" id="1234261"/>
    <lineage>
        <taxon>Eukaryota</taxon>
        <taxon>Metazoa</taxon>
        <taxon>Spiralia</taxon>
        <taxon>Gnathifera</taxon>
        <taxon>Rotifera</taxon>
        <taxon>Eurotatoria</taxon>
        <taxon>Bdelloidea</taxon>
        <taxon>Philodinida</taxon>
        <taxon>Philodinidae</taxon>
        <taxon>Didymodactylos</taxon>
    </lineage>
</organism>
<comment type="similarity">
    <text evidence="2">Belongs to the autoinducer-2 exporter (AI-2E) (TC 2.A.86) family.</text>
</comment>
<comment type="subcellular location">
    <subcellularLocation>
        <location evidence="1">Membrane</location>
        <topology evidence="1">Multi-pass membrane protein</topology>
    </subcellularLocation>
</comment>
<dbReference type="Proteomes" id="UP000677228">
    <property type="component" value="Unassembled WGS sequence"/>
</dbReference>
<accession>A0A8S2F552</accession>
<dbReference type="EMBL" id="CAJOBA010042734">
    <property type="protein sequence ID" value="CAF4138789.1"/>
    <property type="molecule type" value="Genomic_DNA"/>
</dbReference>
<reference evidence="7" key="1">
    <citation type="submission" date="2021-02" db="EMBL/GenBank/DDBJ databases">
        <authorList>
            <person name="Nowell W R."/>
        </authorList>
    </citation>
    <scope>NUCLEOTIDE SEQUENCE</scope>
</reference>